<evidence type="ECO:0000256" key="2">
    <source>
        <dbReference type="SAM" id="SignalP"/>
    </source>
</evidence>
<dbReference type="GO" id="GO:0005524">
    <property type="term" value="F:ATP binding"/>
    <property type="evidence" value="ECO:0007669"/>
    <property type="project" value="InterPro"/>
</dbReference>
<dbReference type="GO" id="GO:0004672">
    <property type="term" value="F:protein kinase activity"/>
    <property type="evidence" value="ECO:0007669"/>
    <property type="project" value="InterPro"/>
</dbReference>
<dbReference type="Gene3D" id="1.10.510.10">
    <property type="entry name" value="Transferase(Phosphotransferase) domain 1"/>
    <property type="match status" value="1"/>
</dbReference>
<dbReference type="AlphaFoldDB" id="A0A7J6MEN5"/>
<keyword evidence="5" id="KW-1185">Reference proteome</keyword>
<dbReference type="InterPro" id="IPR011009">
    <property type="entry name" value="Kinase-like_dom_sf"/>
</dbReference>
<feature type="chain" id="PRO_5029509694" description="Protein kinase domain-containing protein" evidence="2">
    <location>
        <begin position="22"/>
        <end position="495"/>
    </location>
</feature>
<accession>A0A7J6MEN5</accession>
<gene>
    <name evidence="4" type="ORF">FOL47_002535</name>
</gene>
<dbReference type="OrthoDB" id="420107at2759"/>
<feature type="domain" description="Protein kinase" evidence="3">
    <location>
        <begin position="44"/>
        <end position="414"/>
    </location>
</feature>
<protein>
    <recommendedName>
        <fullName evidence="3">Protein kinase domain-containing protein</fullName>
    </recommendedName>
</protein>
<keyword evidence="2" id="KW-0732">Signal</keyword>
<proteinExistence type="predicted"/>
<name>A0A7J6MEN5_PERCH</name>
<feature type="signal peptide" evidence="2">
    <location>
        <begin position="1"/>
        <end position="21"/>
    </location>
</feature>
<dbReference type="Proteomes" id="UP000591131">
    <property type="component" value="Unassembled WGS sequence"/>
</dbReference>
<evidence type="ECO:0000256" key="1">
    <source>
        <dbReference type="SAM" id="MobiDB-lite"/>
    </source>
</evidence>
<dbReference type="SUPFAM" id="SSF56112">
    <property type="entry name" value="Protein kinase-like (PK-like)"/>
    <property type="match status" value="1"/>
</dbReference>
<feature type="region of interest" description="Disordered" evidence="1">
    <location>
        <begin position="469"/>
        <end position="495"/>
    </location>
</feature>
<evidence type="ECO:0000259" key="3">
    <source>
        <dbReference type="PROSITE" id="PS50011"/>
    </source>
</evidence>
<dbReference type="InterPro" id="IPR000719">
    <property type="entry name" value="Prot_kinase_dom"/>
</dbReference>
<reference evidence="4 5" key="1">
    <citation type="submission" date="2020-04" db="EMBL/GenBank/DDBJ databases">
        <title>Perkinsus chesapeaki whole genome sequence.</title>
        <authorList>
            <person name="Bogema D.R."/>
        </authorList>
    </citation>
    <scope>NUCLEOTIDE SEQUENCE [LARGE SCALE GENOMIC DNA]</scope>
    <source>
        <strain evidence="4">ATCC PRA-425</strain>
    </source>
</reference>
<dbReference type="PROSITE" id="PS50011">
    <property type="entry name" value="PROTEIN_KINASE_DOM"/>
    <property type="match status" value="1"/>
</dbReference>
<dbReference type="EMBL" id="JAAPAO010000170">
    <property type="protein sequence ID" value="KAF4669461.1"/>
    <property type="molecule type" value="Genomic_DNA"/>
</dbReference>
<evidence type="ECO:0000313" key="4">
    <source>
        <dbReference type="EMBL" id="KAF4669461.1"/>
    </source>
</evidence>
<comment type="caution">
    <text evidence="4">The sequence shown here is derived from an EMBL/GenBank/DDBJ whole genome shotgun (WGS) entry which is preliminary data.</text>
</comment>
<organism evidence="4 5">
    <name type="scientific">Perkinsus chesapeaki</name>
    <name type="common">Clam parasite</name>
    <name type="synonym">Perkinsus andrewsi</name>
    <dbReference type="NCBI Taxonomy" id="330153"/>
    <lineage>
        <taxon>Eukaryota</taxon>
        <taxon>Sar</taxon>
        <taxon>Alveolata</taxon>
        <taxon>Perkinsozoa</taxon>
        <taxon>Perkinsea</taxon>
        <taxon>Perkinsida</taxon>
        <taxon>Perkinsidae</taxon>
        <taxon>Perkinsus</taxon>
    </lineage>
</organism>
<evidence type="ECO:0000313" key="5">
    <source>
        <dbReference type="Proteomes" id="UP000591131"/>
    </source>
</evidence>
<sequence length="495" mass="54072">MSPRIALISAAAALICDTFIASPDIKNGVHHNKPLSLVIPKGPFILHERLFQARNGVVFRVTDSNSNEYALKTVSLPVDTDQERKIHTLGQFNREKMWFDRTNEAQCGAIRTGKPGDTVSCPNYHVLYAFGHDVGDIKYENGTQVPVTFGVSMVVPKASGRKANDLKNVFFGSNILMQYMPGGRLVDILQPSGSASAQQGYLGEFTSMVTRFPLFQKIAPQLVTGLKFLHAKAHMLHLGMSPKTVLCSDAKCSDAAIFEYYNAWDGKVPTPSTPPSASELMQDSIVIATGPEDGKSTETKEIRTLLSNPSLTFNEAKSVDWYALGGTLFNIISGTRAVVDERKLNNPSLALQAEKVVAPENVKRNSAVHMLTASLSQSMRSEVVESMLLIDGLLQEDRKRRISFDVEDVATPAAPAQQPSANKQSLRAHRKPSMQLATVPDVTEAPISQVANTTGIQCHEYVKKGEDQVGQKSHLGTFTPDPDTPSFMKGMCKPK</sequence>